<evidence type="ECO:0000256" key="4">
    <source>
        <dbReference type="ARBA" id="ARBA00023163"/>
    </source>
</evidence>
<dbReference type="PROSITE" id="PS01124">
    <property type="entry name" value="HTH_ARAC_FAMILY_2"/>
    <property type="match status" value="1"/>
</dbReference>
<dbReference type="InterPro" id="IPR018062">
    <property type="entry name" value="HTH_AraC-typ_CS"/>
</dbReference>
<dbReference type="SUPFAM" id="SSF46689">
    <property type="entry name" value="Homeodomain-like"/>
    <property type="match status" value="1"/>
</dbReference>
<dbReference type="InterPro" id="IPR018060">
    <property type="entry name" value="HTH_AraC"/>
</dbReference>
<dbReference type="GO" id="GO:0043565">
    <property type="term" value="F:sequence-specific DNA binding"/>
    <property type="evidence" value="ECO:0007669"/>
    <property type="project" value="InterPro"/>
</dbReference>
<reference evidence="8" key="1">
    <citation type="submission" date="2016-06" db="EMBL/GenBank/DDBJ databases">
        <authorList>
            <person name="Varghese N."/>
            <person name="Submissions Spin"/>
        </authorList>
    </citation>
    <scope>NUCLEOTIDE SEQUENCE [LARGE SCALE GENOMIC DNA]</scope>
    <source>
        <strain evidence="8">DSM 43819</strain>
    </source>
</reference>
<dbReference type="RefSeq" id="WP_197699004.1">
    <property type="nucleotide sequence ID" value="NZ_LT607754.1"/>
</dbReference>
<keyword evidence="2" id="KW-0238">DNA-binding</keyword>
<accession>A0A1C5JWT3</accession>
<dbReference type="InterPro" id="IPR009057">
    <property type="entry name" value="Homeodomain-like_sf"/>
</dbReference>
<evidence type="ECO:0000256" key="2">
    <source>
        <dbReference type="ARBA" id="ARBA00023125"/>
    </source>
</evidence>
<keyword evidence="4" id="KW-0804">Transcription</keyword>
<feature type="domain" description="HTH araC/xylS-type" evidence="6">
    <location>
        <begin position="148"/>
        <end position="230"/>
    </location>
</feature>
<dbReference type="PANTHER" id="PTHR46796">
    <property type="entry name" value="HTH-TYPE TRANSCRIPTIONAL ACTIVATOR RHAS-RELATED"/>
    <property type="match status" value="1"/>
</dbReference>
<evidence type="ECO:0000256" key="1">
    <source>
        <dbReference type="ARBA" id="ARBA00023015"/>
    </source>
</evidence>
<keyword evidence="8" id="KW-1185">Reference proteome</keyword>
<dbReference type="AlphaFoldDB" id="A0A1C5JWT3"/>
<dbReference type="SUPFAM" id="SSF51215">
    <property type="entry name" value="Regulatory protein AraC"/>
    <property type="match status" value="1"/>
</dbReference>
<dbReference type="SMART" id="SM00342">
    <property type="entry name" value="HTH_ARAC"/>
    <property type="match status" value="1"/>
</dbReference>
<dbReference type="PANTHER" id="PTHR46796:SF6">
    <property type="entry name" value="ARAC SUBFAMILY"/>
    <property type="match status" value="1"/>
</dbReference>
<protein>
    <submittedName>
        <fullName evidence="7">Transcriptional regulator, AraC family</fullName>
    </submittedName>
</protein>
<evidence type="ECO:0000313" key="7">
    <source>
        <dbReference type="EMBL" id="SCG74983.1"/>
    </source>
</evidence>
<proteinExistence type="predicted"/>
<dbReference type="PRINTS" id="PR00032">
    <property type="entry name" value="HTHARAC"/>
</dbReference>
<sequence length="238" mass="25936">MAIVAGDGEQLVSHGGGPPRRQPLRGGDLLLVRPRDHHTIIGGLHFYNIAFPAAGWRAFTGLAGADPAGGFLPPLVHTGDDRGAQTCAAALERFHDAPRQTDLIRFWCEVLDLLTHGADTPGQPLEIPAWLLTATAAMSHEEHLREGVPRLRELAHVSDGHLARSMRRYYGTTPTEFVADARLRRAATLLATTTRTIADIAYTCGFTSASYFTRRFRDAHGASPRQFRVAARNAFVPA</sequence>
<feature type="region of interest" description="Disordered" evidence="5">
    <location>
        <begin position="1"/>
        <end position="26"/>
    </location>
</feature>
<keyword evidence="1" id="KW-0805">Transcription regulation</keyword>
<dbReference type="InterPro" id="IPR020449">
    <property type="entry name" value="Tscrpt_reg_AraC-type_HTH"/>
</dbReference>
<dbReference type="Pfam" id="PF12833">
    <property type="entry name" value="HTH_18"/>
    <property type="match status" value="1"/>
</dbReference>
<dbReference type="Gene3D" id="1.10.10.60">
    <property type="entry name" value="Homeodomain-like"/>
    <property type="match status" value="2"/>
</dbReference>
<evidence type="ECO:0000259" key="6">
    <source>
        <dbReference type="PROSITE" id="PS01124"/>
    </source>
</evidence>
<dbReference type="Proteomes" id="UP000198221">
    <property type="component" value="Chromosome I"/>
</dbReference>
<dbReference type="PROSITE" id="PS00041">
    <property type="entry name" value="HTH_ARAC_FAMILY_1"/>
    <property type="match status" value="1"/>
</dbReference>
<organism evidence="7 8">
    <name type="scientific">Micromonospora inositola</name>
    <dbReference type="NCBI Taxonomy" id="47865"/>
    <lineage>
        <taxon>Bacteria</taxon>
        <taxon>Bacillati</taxon>
        <taxon>Actinomycetota</taxon>
        <taxon>Actinomycetes</taxon>
        <taxon>Micromonosporales</taxon>
        <taxon>Micromonosporaceae</taxon>
        <taxon>Micromonospora</taxon>
    </lineage>
</organism>
<evidence type="ECO:0000256" key="5">
    <source>
        <dbReference type="SAM" id="MobiDB-lite"/>
    </source>
</evidence>
<dbReference type="InterPro" id="IPR037923">
    <property type="entry name" value="HTH-like"/>
</dbReference>
<dbReference type="GO" id="GO:0003700">
    <property type="term" value="F:DNA-binding transcription factor activity"/>
    <property type="evidence" value="ECO:0007669"/>
    <property type="project" value="InterPro"/>
</dbReference>
<name>A0A1C5JWT3_9ACTN</name>
<evidence type="ECO:0000256" key="3">
    <source>
        <dbReference type="ARBA" id="ARBA00023159"/>
    </source>
</evidence>
<dbReference type="EMBL" id="LT607754">
    <property type="protein sequence ID" value="SCG74983.1"/>
    <property type="molecule type" value="Genomic_DNA"/>
</dbReference>
<evidence type="ECO:0000313" key="8">
    <source>
        <dbReference type="Proteomes" id="UP000198221"/>
    </source>
</evidence>
<gene>
    <name evidence="7" type="ORF">GA0070613_5666</name>
</gene>
<keyword evidence="3" id="KW-0010">Activator</keyword>
<dbReference type="InterPro" id="IPR050204">
    <property type="entry name" value="AraC_XylS_family_regulators"/>
</dbReference>